<dbReference type="PRINTS" id="PR01036">
    <property type="entry name" value="TCRTETB"/>
</dbReference>
<protein>
    <submittedName>
        <fullName evidence="10">High-copy suppressor of rspA</fullName>
    </submittedName>
</protein>
<evidence type="ECO:0000256" key="4">
    <source>
        <dbReference type="ARBA" id="ARBA00022519"/>
    </source>
</evidence>
<proteinExistence type="predicted"/>
<feature type="transmembrane region" description="Helical" evidence="8">
    <location>
        <begin position="80"/>
        <end position="100"/>
    </location>
</feature>
<evidence type="ECO:0000256" key="7">
    <source>
        <dbReference type="ARBA" id="ARBA00023136"/>
    </source>
</evidence>
<dbReference type="CDD" id="cd17503">
    <property type="entry name" value="MFS_LmrB_MDR_like"/>
    <property type="match status" value="1"/>
</dbReference>
<evidence type="ECO:0000313" key="10">
    <source>
        <dbReference type="EMBL" id="SQI44345.1"/>
    </source>
</evidence>
<evidence type="ECO:0000313" key="11">
    <source>
        <dbReference type="Proteomes" id="UP000249005"/>
    </source>
</evidence>
<dbReference type="Gene3D" id="1.20.1720.10">
    <property type="entry name" value="Multidrug resistance protein D"/>
    <property type="match status" value="1"/>
</dbReference>
<evidence type="ECO:0000256" key="2">
    <source>
        <dbReference type="ARBA" id="ARBA00022448"/>
    </source>
</evidence>
<feature type="transmembrane region" description="Helical" evidence="8">
    <location>
        <begin position="428"/>
        <end position="449"/>
    </location>
</feature>
<dbReference type="Proteomes" id="UP000249005">
    <property type="component" value="Chromosome 1"/>
</dbReference>
<dbReference type="InterPro" id="IPR004638">
    <property type="entry name" value="EmrB-like"/>
</dbReference>
<evidence type="ECO:0000256" key="1">
    <source>
        <dbReference type="ARBA" id="ARBA00004429"/>
    </source>
</evidence>
<keyword evidence="2" id="KW-0813">Transport</keyword>
<name>A0A2X4XWB4_9GAMM</name>
<dbReference type="RefSeq" id="WP_111741854.1">
    <property type="nucleotide sequence ID" value="NZ_LR698987.1"/>
</dbReference>
<feature type="transmembrane region" description="Helical" evidence="8">
    <location>
        <begin position="135"/>
        <end position="157"/>
    </location>
</feature>
<dbReference type="Pfam" id="PF07690">
    <property type="entry name" value="MFS_1"/>
    <property type="match status" value="1"/>
</dbReference>
<feature type="transmembrane region" description="Helical" evidence="8">
    <location>
        <begin position="163"/>
        <end position="183"/>
    </location>
</feature>
<dbReference type="NCBIfam" id="TIGR00711">
    <property type="entry name" value="efflux_EmrB"/>
    <property type="match status" value="1"/>
</dbReference>
<reference evidence="10 11" key="1">
    <citation type="submission" date="2018-06" db="EMBL/GenBank/DDBJ databases">
        <authorList>
            <consortium name="Pathogen Informatics"/>
            <person name="Doyle S."/>
        </authorList>
    </citation>
    <scope>NUCLEOTIDE SEQUENCE [LARGE SCALE GENOMIC DNA]</scope>
    <source>
        <strain evidence="10 11">NCTC12151</strain>
    </source>
</reference>
<dbReference type="PROSITE" id="PS50850">
    <property type="entry name" value="MFS"/>
    <property type="match status" value="1"/>
</dbReference>
<keyword evidence="4" id="KW-0997">Cell inner membrane</keyword>
<accession>A0A2X4XWB4</accession>
<dbReference type="GO" id="GO:0022857">
    <property type="term" value="F:transmembrane transporter activity"/>
    <property type="evidence" value="ECO:0007669"/>
    <property type="project" value="InterPro"/>
</dbReference>
<gene>
    <name evidence="10" type="primary">hsrA</name>
    <name evidence="10" type="ORF">NCTC12151_03620</name>
</gene>
<keyword evidence="3" id="KW-1003">Cell membrane</keyword>
<sequence length="462" mass="49829">MTQETRSVAGLPWIAAIAFFMQALDATILNTAVPAIAKSLNHSPLAMQSAIISYTLTVAMLIPISGWLADKFGTRKIFTLSVLLFVSGSLLCAMSGSLLMLVAARIIQGVGGAMMMPVARLALLRAYPRSELLQVLNFITIPGLVGPIIGPLLGGWLVTYATWHWIFLINIPIGLIGIFYARIYMPDFTAPSKKFDTLGFLLFGLSLVMMLSALSLFSEKIVSTTISVTIFIIGIALLLMYIRHALTSSHPLFHLSLFKIRTFSIGIFGGIISRLGTGSVPFLMPLMLQVGFGYSALTSGMMMAPTAVGSLMAKSAVTSVLRRFGYKKTLICVTVLIGIMIAMLSLQNAGEPLWMLIVPMFIIGIVMSIQFTSMNTITLGDLDEKTASSGNSLMAVSQQLSVSFGVAVSATVLHAYESVSFGNTIDHFHYTFITMGLITLMSSTIFMNLSPNDGSGLINKKK</sequence>
<feature type="transmembrane region" description="Helical" evidence="8">
    <location>
        <begin position="263"/>
        <end position="284"/>
    </location>
</feature>
<keyword evidence="5 8" id="KW-0812">Transmembrane</keyword>
<dbReference type="FunFam" id="1.20.1720.10:FF:000001">
    <property type="entry name" value="Putative multidrug resistance protein MdtD"/>
    <property type="match status" value="1"/>
</dbReference>
<dbReference type="InterPro" id="IPR036259">
    <property type="entry name" value="MFS_trans_sf"/>
</dbReference>
<keyword evidence="6 8" id="KW-1133">Transmembrane helix</keyword>
<feature type="transmembrane region" description="Helical" evidence="8">
    <location>
        <begin position="393"/>
        <end position="416"/>
    </location>
</feature>
<keyword evidence="11" id="KW-1185">Reference proteome</keyword>
<dbReference type="FunFam" id="1.20.1250.20:FF:000021">
    <property type="entry name" value="Putative multidrug resistance protein MdtD"/>
    <property type="match status" value="1"/>
</dbReference>
<evidence type="ECO:0000256" key="5">
    <source>
        <dbReference type="ARBA" id="ARBA00022692"/>
    </source>
</evidence>
<dbReference type="OrthoDB" id="9812221at2"/>
<feature type="transmembrane region" description="Helical" evidence="8">
    <location>
        <begin position="106"/>
        <end position="123"/>
    </location>
</feature>
<feature type="transmembrane region" description="Helical" evidence="8">
    <location>
        <begin position="329"/>
        <end position="347"/>
    </location>
</feature>
<dbReference type="Gene3D" id="1.20.1250.20">
    <property type="entry name" value="MFS general substrate transporter like domains"/>
    <property type="match status" value="1"/>
</dbReference>
<feature type="domain" description="Major facilitator superfamily (MFS) profile" evidence="9">
    <location>
        <begin position="11"/>
        <end position="454"/>
    </location>
</feature>
<feature type="transmembrane region" description="Helical" evidence="8">
    <location>
        <begin position="47"/>
        <end position="68"/>
    </location>
</feature>
<evidence type="ECO:0000256" key="8">
    <source>
        <dbReference type="SAM" id="Phobius"/>
    </source>
</evidence>
<dbReference type="GO" id="GO:0005886">
    <property type="term" value="C:plasma membrane"/>
    <property type="evidence" value="ECO:0007669"/>
    <property type="project" value="UniProtKB-SubCell"/>
</dbReference>
<feature type="transmembrane region" description="Helical" evidence="8">
    <location>
        <begin position="296"/>
        <end position="317"/>
    </location>
</feature>
<dbReference type="SUPFAM" id="SSF103473">
    <property type="entry name" value="MFS general substrate transporter"/>
    <property type="match status" value="1"/>
</dbReference>
<evidence type="ECO:0000256" key="3">
    <source>
        <dbReference type="ARBA" id="ARBA00022475"/>
    </source>
</evidence>
<comment type="subcellular location">
    <subcellularLocation>
        <location evidence="1">Cell inner membrane</location>
        <topology evidence="1">Multi-pass membrane protein</topology>
    </subcellularLocation>
</comment>
<dbReference type="PANTHER" id="PTHR42718:SF46">
    <property type="entry name" value="BLR6921 PROTEIN"/>
    <property type="match status" value="1"/>
</dbReference>
<dbReference type="InterPro" id="IPR020846">
    <property type="entry name" value="MFS_dom"/>
</dbReference>
<dbReference type="NCBIfam" id="NF007799">
    <property type="entry name" value="PRK10504.1"/>
    <property type="match status" value="1"/>
</dbReference>
<organism evidence="10 11">
    <name type="scientific">Leminorella richardii</name>
    <dbReference type="NCBI Taxonomy" id="158841"/>
    <lineage>
        <taxon>Bacteria</taxon>
        <taxon>Pseudomonadati</taxon>
        <taxon>Pseudomonadota</taxon>
        <taxon>Gammaproteobacteria</taxon>
        <taxon>Enterobacterales</taxon>
        <taxon>Budviciaceae</taxon>
        <taxon>Leminorella</taxon>
    </lineage>
</organism>
<evidence type="ECO:0000259" key="9">
    <source>
        <dbReference type="PROSITE" id="PS50850"/>
    </source>
</evidence>
<feature type="transmembrane region" description="Helical" evidence="8">
    <location>
        <begin position="221"/>
        <end position="242"/>
    </location>
</feature>
<dbReference type="KEGG" id="lri:NCTC12151_03620"/>
<dbReference type="EMBL" id="LS483470">
    <property type="protein sequence ID" value="SQI44345.1"/>
    <property type="molecule type" value="Genomic_DNA"/>
</dbReference>
<feature type="transmembrane region" description="Helical" evidence="8">
    <location>
        <begin position="353"/>
        <end position="372"/>
    </location>
</feature>
<dbReference type="AlphaFoldDB" id="A0A2X4XWB4"/>
<feature type="transmembrane region" description="Helical" evidence="8">
    <location>
        <begin position="195"/>
        <end position="215"/>
    </location>
</feature>
<dbReference type="InterPro" id="IPR011701">
    <property type="entry name" value="MFS"/>
</dbReference>
<dbReference type="PANTHER" id="PTHR42718">
    <property type="entry name" value="MAJOR FACILITATOR SUPERFAMILY MULTIDRUG TRANSPORTER MFSC"/>
    <property type="match status" value="1"/>
</dbReference>
<keyword evidence="7 8" id="KW-0472">Membrane</keyword>
<evidence type="ECO:0000256" key="6">
    <source>
        <dbReference type="ARBA" id="ARBA00022989"/>
    </source>
</evidence>